<dbReference type="RefSeq" id="WP_168571061.1">
    <property type="nucleotide sequence ID" value="NZ_CP051167.1"/>
</dbReference>
<sequence length="255" mass="28027">MQQRITASLAMLSIALLGGSTGAIAAGLGPMETRVSAPGEAIAFWWNNDDDIDPEGIWNIREGEAPNGNEYTGTVEIEAIGDPDDRLYRLQWETSEGDYTGLGFVEDGKLLVGYGREAEIYGVALYKIEDDGNRLDGRWSLSTADGNVGTEKATGGRSGRLEGEYRTVSTDPGRSESSYDGRLTIEPDRDAYQVTWEVDDETYRGVGLRSGDWFVVGWGPGESFAVLEYDLDDDEAEGRWAVWGVRNFGQEKITR</sequence>
<name>A0A6H1U250_9CYAN</name>
<reference evidence="3 4" key="1">
    <citation type="submission" date="2020-04" db="EMBL/GenBank/DDBJ databases">
        <authorList>
            <person name="Basu S."/>
            <person name="Maruthanayagam V."/>
            <person name="Chakraborty S."/>
            <person name="Pramanik A."/>
            <person name="Mukherjee J."/>
            <person name="Brink B."/>
        </authorList>
    </citation>
    <scope>NUCLEOTIDE SEQUENCE [LARGE SCALE GENOMIC DNA]</scope>
    <source>
        <strain evidence="3 4">AP17</strain>
    </source>
</reference>
<accession>A0A6H1U250</accession>
<feature type="chain" id="PRO_5026195392" evidence="2">
    <location>
        <begin position="26"/>
        <end position="255"/>
    </location>
</feature>
<evidence type="ECO:0000256" key="1">
    <source>
        <dbReference type="SAM" id="MobiDB-lite"/>
    </source>
</evidence>
<dbReference type="Proteomes" id="UP000500857">
    <property type="component" value="Chromosome"/>
</dbReference>
<keyword evidence="4" id="KW-1185">Reference proteome</keyword>
<dbReference type="AlphaFoldDB" id="A0A6H1U250"/>
<evidence type="ECO:0000313" key="3">
    <source>
        <dbReference type="EMBL" id="QIZ72914.1"/>
    </source>
</evidence>
<evidence type="ECO:0000313" key="4">
    <source>
        <dbReference type="Proteomes" id="UP000500857"/>
    </source>
</evidence>
<dbReference type="KEGG" id="oxy:HCG48_21845"/>
<feature type="region of interest" description="Disordered" evidence="1">
    <location>
        <begin position="148"/>
        <end position="182"/>
    </location>
</feature>
<evidence type="ECO:0000256" key="2">
    <source>
        <dbReference type="SAM" id="SignalP"/>
    </source>
</evidence>
<dbReference type="EMBL" id="CP051167">
    <property type="protein sequence ID" value="QIZ72914.1"/>
    <property type="molecule type" value="Genomic_DNA"/>
</dbReference>
<organism evidence="3 4">
    <name type="scientific">Oxynema aestuarii AP17</name>
    <dbReference type="NCBI Taxonomy" id="2064643"/>
    <lineage>
        <taxon>Bacteria</taxon>
        <taxon>Bacillati</taxon>
        <taxon>Cyanobacteriota</taxon>
        <taxon>Cyanophyceae</taxon>
        <taxon>Oscillatoriophycideae</taxon>
        <taxon>Oscillatoriales</taxon>
        <taxon>Oscillatoriaceae</taxon>
        <taxon>Oxynema</taxon>
        <taxon>Oxynema aestuarii</taxon>
    </lineage>
</organism>
<feature type="signal peptide" evidence="2">
    <location>
        <begin position="1"/>
        <end position="25"/>
    </location>
</feature>
<feature type="compositionally biased region" description="Basic and acidic residues" evidence="1">
    <location>
        <begin position="173"/>
        <end position="182"/>
    </location>
</feature>
<keyword evidence="2" id="KW-0732">Signal</keyword>
<gene>
    <name evidence="3" type="ORF">HCG48_21845</name>
</gene>
<protein>
    <submittedName>
        <fullName evidence="3">Uncharacterized protein</fullName>
    </submittedName>
</protein>
<proteinExistence type="predicted"/>